<proteinExistence type="evidence at transcript level"/>
<accession>L7MCL2</accession>
<evidence type="ECO:0000313" key="2">
    <source>
        <dbReference type="EMBL" id="JAA60944.1"/>
    </source>
</evidence>
<dbReference type="EMBL" id="GACK01004090">
    <property type="protein sequence ID" value="JAA60944.1"/>
    <property type="molecule type" value="mRNA"/>
</dbReference>
<keyword evidence="1" id="KW-0732">Signal</keyword>
<protein>
    <submittedName>
        <fullName evidence="2">Putative tick defensin</fullName>
    </submittedName>
</protein>
<reference evidence="2" key="2">
    <citation type="journal article" date="2015" name="J. Proteomics">
        <title>Sexual differences in the sialomes of the zebra tick, Rhipicephalus pulchellus.</title>
        <authorList>
            <person name="Tan A.W."/>
            <person name="Francischetti I.M."/>
            <person name="Slovak M."/>
            <person name="Kini R.M."/>
            <person name="Ribeiro J.M."/>
        </authorList>
    </citation>
    <scope>NUCLEOTIDE SEQUENCE</scope>
    <source>
        <tissue evidence="2">Salivary gland</tissue>
    </source>
</reference>
<name>L7MCL2_RHIPC</name>
<feature type="signal peptide" evidence="1">
    <location>
        <begin position="1"/>
        <end position="17"/>
    </location>
</feature>
<reference evidence="2" key="1">
    <citation type="submission" date="2012-11" db="EMBL/GenBank/DDBJ databases">
        <authorList>
            <person name="Lucero-Rivera Y.E."/>
            <person name="Tovar-Ramirez D."/>
        </authorList>
    </citation>
    <scope>NUCLEOTIDE SEQUENCE</scope>
    <source>
        <tissue evidence="2">Salivary gland</tissue>
    </source>
</reference>
<organism evidence="2">
    <name type="scientific">Rhipicephalus pulchellus</name>
    <name type="common">Yellow backed tick</name>
    <name type="synonym">Dermacentor pulchellus</name>
    <dbReference type="NCBI Taxonomy" id="72859"/>
    <lineage>
        <taxon>Eukaryota</taxon>
        <taxon>Metazoa</taxon>
        <taxon>Ecdysozoa</taxon>
        <taxon>Arthropoda</taxon>
        <taxon>Chelicerata</taxon>
        <taxon>Arachnida</taxon>
        <taxon>Acari</taxon>
        <taxon>Parasitiformes</taxon>
        <taxon>Ixodida</taxon>
        <taxon>Ixodoidea</taxon>
        <taxon>Ixodidae</taxon>
        <taxon>Rhipicephalinae</taxon>
        <taxon>Rhipicephalus</taxon>
        <taxon>Rhipicephalus</taxon>
    </lineage>
</organism>
<evidence type="ECO:0000256" key="1">
    <source>
        <dbReference type="SAM" id="SignalP"/>
    </source>
</evidence>
<sequence length="67" mass="7596">MKMHTLLLLTFLTAALAMPTTIERGILSPLLRLWGQGWFQPGDPCKYYCSCIKSSAHCGVYRDCRCK</sequence>
<dbReference type="AlphaFoldDB" id="L7MCL2"/>
<feature type="chain" id="PRO_5003981664" evidence="1">
    <location>
        <begin position="18"/>
        <end position="67"/>
    </location>
</feature>